<dbReference type="EMBL" id="GBEZ01012044">
    <property type="protein sequence ID" value="JAC73809.1"/>
    <property type="molecule type" value="Transcribed_RNA"/>
</dbReference>
<reference evidence="1" key="1">
    <citation type="submission" date="2014-05" db="EMBL/GenBank/DDBJ databases">
        <title>The transcriptome of the halophilic microalga Tetraselmis sp. GSL018 isolated from the Great Salt Lake, Utah.</title>
        <authorList>
            <person name="Jinkerson R.E."/>
            <person name="D'Adamo S."/>
            <person name="Posewitz M.C."/>
        </authorList>
    </citation>
    <scope>NUCLEOTIDE SEQUENCE</scope>
    <source>
        <strain evidence="1">GSL018</strain>
    </source>
</reference>
<evidence type="ECO:0000313" key="1">
    <source>
        <dbReference type="EMBL" id="JAC73809.1"/>
    </source>
</evidence>
<gene>
    <name evidence="1" type="ORF">TSPGSL018_27754</name>
</gene>
<proteinExistence type="predicted"/>
<dbReference type="AlphaFoldDB" id="A0A061RSS1"/>
<feature type="non-terminal residue" evidence="1">
    <location>
        <position position="1"/>
    </location>
</feature>
<name>A0A061RSS1_9CHLO</name>
<organism evidence="1">
    <name type="scientific">Tetraselmis sp. GSL018</name>
    <dbReference type="NCBI Taxonomy" id="582737"/>
    <lineage>
        <taxon>Eukaryota</taxon>
        <taxon>Viridiplantae</taxon>
        <taxon>Chlorophyta</taxon>
        <taxon>core chlorophytes</taxon>
        <taxon>Chlorodendrophyceae</taxon>
        <taxon>Chlorodendrales</taxon>
        <taxon>Chlorodendraceae</taxon>
        <taxon>Tetraselmis</taxon>
    </lineage>
</organism>
<accession>A0A061RSS1</accession>
<protein>
    <submittedName>
        <fullName evidence="1">Uncharacterized protein</fullName>
    </submittedName>
</protein>
<sequence>RKIFIVSAWAGRIGSALFVWTLLCEAHVPFLSRASLVATECYRPSSPATVDSAAFPLPAALHRQIRMTTPVSHEFPAVPSHTDAIPEEEV</sequence>
<feature type="non-terminal residue" evidence="1">
    <location>
        <position position="90"/>
    </location>
</feature>